<proteinExistence type="predicted"/>
<dbReference type="EMBL" id="LGUP01000238">
    <property type="protein sequence ID" value="KOG22555.1"/>
    <property type="molecule type" value="Genomic_DNA"/>
</dbReference>
<accession>A0A0L8K9H2</accession>
<feature type="compositionally biased region" description="Basic residues" evidence="1">
    <location>
        <begin position="182"/>
        <end position="191"/>
    </location>
</feature>
<feature type="region of interest" description="Disordered" evidence="1">
    <location>
        <begin position="168"/>
        <end position="198"/>
    </location>
</feature>
<comment type="caution">
    <text evidence="2">The sequence shown here is derived from an EMBL/GenBank/DDBJ whole genome shotgun (WGS) entry which is preliminary data.</text>
</comment>
<dbReference type="AlphaFoldDB" id="A0A0L8K9H2"/>
<dbReference type="Proteomes" id="UP000037023">
    <property type="component" value="Unassembled WGS sequence"/>
</dbReference>
<evidence type="ECO:0000256" key="1">
    <source>
        <dbReference type="SAM" id="MobiDB-lite"/>
    </source>
</evidence>
<evidence type="ECO:0000313" key="3">
    <source>
        <dbReference type="Proteomes" id="UP000037023"/>
    </source>
</evidence>
<gene>
    <name evidence="2" type="ORF">ADK34_21645</name>
</gene>
<protein>
    <submittedName>
        <fullName evidence="2">Uncharacterized protein</fullName>
    </submittedName>
</protein>
<sequence>MGTSLSKGWPISRSIISALPGPLAGQYTRMRTALAECDQPRTALNWIRNSLSARFLADLLATGRPLDHDHLDAVAQGGGRGGAQRVDYLRGVLVAYLALPERDELAARIEHHLNRVAKRSPDHALLLRPYVRWSLLPRARRAAPRPAGSKHRIRWAYTRINQAAASLTSMKNQGLTPAGRCHPARGRRLARRQPEHPL</sequence>
<reference evidence="2 3" key="1">
    <citation type="submission" date="2015-06" db="EMBL/GenBank/DDBJ databases">
        <authorList>
            <person name="Hoefler B.C."/>
            <person name="Straight P.D."/>
        </authorList>
    </citation>
    <scope>NUCLEOTIDE SEQUENCE [LARGE SCALE GENOMIC DNA]</scope>
    <source>
        <strain evidence="2 3">NRRL 3427</strain>
    </source>
</reference>
<evidence type="ECO:0000313" key="2">
    <source>
        <dbReference type="EMBL" id="KOG22555.1"/>
    </source>
</evidence>
<organism evidence="2 3">
    <name type="scientific">Streptomyces viridochromogenes</name>
    <dbReference type="NCBI Taxonomy" id="1938"/>
    <lineage>
        <taxon>Bacteria</taxon>
        <taxon>Bacillati</taxon>
        <taxon>Actinomycetota</taxon>
        <taxon>Actinomycetes</taxon>
        <taxon>Kitasatosporales</taxon>
        <taxon>Streptomycetaceae</taxon>
        <taxon>Streptomyces</taxon>
    </lineage>
</organism>
<dbReference type="PATRIC" id="fig|1938.6.peg.4658"/>
<name>A0A0L8K9H2_STRVR</name>